<dbReference type="KEGG" id="dan:6496484"/>
<dbReference type="InParanoid" id="A0A0P8Y6M0"/>
<dbReference type="InterPro" id="IPR006214">
    <property type="entry name" value="Bax_inhibitor_1-related"/>
</dbReference>
<feature type="transmembrane region" description="Helical" evidence="5">
    <location>
        <begin position="66"/>
        <end position="85"/>
    </location>
</feature>
<keyword evidence="3 5" id="KW-1133">Transmembrane helix</keyword>
<feature type="transmembrane region" description="Helical" evidence="5">
    <location>
        <begin position="91"/>
        <end position="113"/>
    </location>
</feature>
<feature type="transmembrane region" description="Helical" evidence="5">
    <location>
        <begin position="182"/>
        <end position="200"/>
    </location>
</feature>
<dbReference type="GeneID" id="6496484"/>
<comment type="subcellular location">
    <subcellularLocation>
        <location evidence="1">Membrane</location>
        <topology evidence="1">Multi-pass membrane protein</topology>
    </subcellularLocation>
</comment>
<reference evidence="6 7" key="1">
    <citation type="journal article" date="2007" name="Nature">
        <title>Evolution of genes and genomes on the Drosophila phylogeny.</title>
        <authorList>
            <consortium name="Drosophila 12 Genomes Consortium"/>
            <person name="Clark A.G."/>
            <person name="Eisen M.B."/>
            <person name="Smith D.R."/>
            <person name="Bergman C.M."/>
            <person name="Oliver B."/>
            <person name="Markow T.A."/>
            <person name="Kaufman T.C."/>
            <person name="Kellis M."/>
            <person name="Gelbart W."/>
            <person name="Iyer V.N."/>
            <person name="Pollard D.A."/>
            <person name="Sackton T.B."/>
            <person name="Larracuente A.M."/>
            <person name="Singh N.D."/>
            <person name="Abad J.P."/>
            <person name="Abt D.N."/>
            <person name="Adryan B."/>
            <person name="Aguade M."/>
            <person name="Akashi H."/>
            <person name="Anderson W.W."/>
            <person name="Aquadro C.F."/>
            <person name="Ardell D.H."/>
            <person name="Arguello R."/>
            <person name="Artieri C.G."/>
            <person name="Barbash D.A."/>
            <person name="Barker D."/>
            <person name="Barsanti P."/>
            <person name="Batterham P."/>
            <person name="Batzoglou S."/>
            <person name="Begun D."/>
            <person name="Bhutkar A."/>
            <person name="Blanco E."/>
            <person name="Bosak S.A."/>
            <person name="Bradley R.K."/>
            <person name="Brand A.D."/>
            <person name="Brent M.R."/>
            <person name="Brooks A.N."/>
            <person name="Brown R.H."/>
            <person name="Butlin R.K."/>
            <person name="Caggese C."/>
            <person name="Calvi B.R."/>
            <person name="Bernardo de Carvalho A."/>
            <person name="Caspi A."/>
            <person name="Castrezana S."/>
            <person name="Celniker S.E."/>
            <person name="Chang J.L."/>
            <person name="Chapple C."/>
            <person name="Chatterji S."/>
            <person name="Chinwalla A."/>
            <person name="Civetta A."/>
            <person name="Clifton S.W."/>
            <person name="Comeron J.M."/>
            <person name="Costello J.C."/>
            <person name="Coyne J.A."/>
            <person name="Daub J."/>
            <person name="David R.G."/>
            <person name="Delcher A.L."/>
            <person name="Delehaunty K."/>
            <person name="Do C.B."/>
            <person name="Ebling H."/>
            <person name="Edwards K."/>
            <person name="Eickbush T."/>
            <person name="Evans J.D."/>
            <person name="Filipski A."/>
            <person name="Findeiss S."/>
            <person name="Freyhult E."/>
            <person name="Fulton L."/>
            <person name="Fulton R."/>
            <person name="Garcia A.C."/>
            <person name="Gardiner A."/>
            <person name="Garfield D.A."/>
            <person name="Garvin B.E."/>
            <person name="Gibson G."/>
            <person name="Gilbert D."/>
            <person name="Gnerre S."/>
            <person name="Godfrey J."/>
            <person name="Good R."/>
            <person name="Gotea V."/>
            <person name="Gravely B."/>
            <person name="Greenberg A.J."/>
            <person name="Griffiths-Jones S."/>
            <person name="Gross S."/>
            <person name="Guigo R."/>
            <person name="Gustafson E.A."/>
            <person name="Haerty W."/>
            <person name="Hahn M.W."/>
            <person name="Halligan D.L."/>
            <person name="Halpern A.L."/>
            <person name="Halter G.M."/>
            <person name="Han M.V."/>
            <person name="Heger A."/>
            <person name="Hillier L."/>
            <person name="Hinrichs A.S."/>
            <person name="Holmes I."/>
            <person name="Hoskins R.A."/>
            <person name="Hubisz M.J."/>
            <person name="Hultmark D."/>
            <person name="Huntley M.A."/>
            <person name="Jaffe D.B."/>
            <person name="Jagadeeshan S."/>
            <person name="Jeck W.R."/>
            <person name="Johnson J."/>
            <person name="Jones C.D."/>
            <person name="Jordan W.C."/>
            <person name="Karpen G.H."/>
            <person name="Kataoka E."/>
            <person name="Keightley P.D."/>
            <person name="Kheradpour P."/>
            <person name="Kirkness E.F."/>
            <person name="Koerich L.B."/>
            <person name="Kristiansen K."/>
            <person name="Kudrna D."/>
            <person name="Kulathinal R.J."/>
            <person name="Kumar S."/>
            <person name="Kwok R."/>
            <person name="Lander E."/>
            <person name="Langley C.H."/>
            <person name="Lapoint R."/>
            <person name="Lazzaro B.P."/>
            <person name="Lee S.J."/>
            <person name="Levesque L."/>
            <person name="Li R."/>
            <person name="Lin C.F."/>
            <person name="Lin M.F."/>
            <person name="Lindblad-Toh K."/>
            <person name="Llopart A."/>
            <person name="Long M."/>
            <person name="Low L."/>
            <person name="Lozovsky E."/>
            <person name="Lu J."/>
            <person name="Luo M."/>
            <person name="Machado C.A."/>
            <person name="Makalowski W."/>
            <person name="Marzo M."/>
            <person name="Matsuda M."/>
            <person name="Matzkin L."/>
            <person name="McAllister B."/>
            <person name="McBride C.S."/>
            <person name="McKernan B."/>
            <person name="McKernan K."/>
            <person name="Mendez-Lago M."/>
            <person name="Minx P."/>
            <person name="Mollenhauer M.U."/>
            <person name="Montooth K."/>
            <person name="Mount S.M."/>
            <person name="Mu X."/>
            <person name="Myers E."/>
            <person name="Negre B."/>
            <person name="Newfeld S."/>
            <person name="Nielsen R."/>
            <person name="Noor M.A."/>
            <person name="O'Grady P."/>
            <person name="Pachter L."/>
            <person name="Papaceit M."/>
            <person name="Parisi M.J."/>
            <person name="Parisi M."/>
            <person name="Parts L."/>
            <person name="Pedersen J.S."/>
            <person name="Pesole G."/>
            <person name="Phillippy A.M."/>
            <person name="Ponting C.P."/>
            <person name="Pop M."/>
            <person name="Porcelli D."/>
            <person name="Powell J.R."/>
            <person name="Prohaska S."/>
            <person name="Pruitt K."/>
            <person name="Puig M."/>
            <person name="Quesneville H."/>
            <person name="Ram K.R."/>
            <person name="Rand D."/>
            <person name="Rasmussen M.D."/>
            <person name="Reed L.K."/>
            <person name="Reenan R."/>
            <person name="Reily A."/>
            <person name="Remington K.A."/>
            <person name="Rieger T.T."/>
            <person name="Ritchie M.G."/>
            <person name="Robin C."/>
            <person name="Rogers Y.H."/>
            <person name="Rohde C."/>
            <person name="Rozas J."/>
            <person name="Rubenfield M.J."/>
            <person name="Ruiz A."/>
            <person name="Russo S."/>
            <person name="Salzberg S.L."/>
            <person name="Sanchez-Gracia A."/>
            <person name="Saranga D.J."/>
            <person name="Sato H."/>
            <person name="Schaeffer S.W."/>
            <person name="Schatz M.C."/>
            <person name="Schlenke T."/>
            <person name="Schwartz R."/>
            <person name="Segarra C."/>
            <person name="Singh R.S."/>
            <person name="Sirot L."/>
            <person name="Sirota M."/>
            <person name="Sisneros N.B."/>
            <person name="Smith C.D."/>
            <person name="Smith T.F."/>
            <person name="Spieth J."/>
            <person name="Stage D.E."/>
            <person name="Stark A."/>
            <person name="Stephan W."/>
            <person name="Strausberg R.L."/>
            <person name="Strempel S."/>
            <person name="Sturgill D."/>
            <person name="Sutton G."/>
            <person name="Sutton G.G."/>
            <person name="Tao W."/>
            <person name="Teichmann S."/>
            <person name="Tobari Y.N."/>
            <person name="Tomimura Y."/>
            <person name="Tsolas J.M."/>
            <person name="Valente V.L."/>
            <person name="Venter E."/>
            <person name="Venter J.C."/>
            <person name="Vicario S."/>
            <person name="Vieira F.G."/>
            <person name="Vilella A.J."/>
            <person name="Villasante A."/>
            <person name="Walenz B."/>
            <person name="Wang J."/>
            <person name="Wasserman M."/>
            <person name="Watts T."/>
            <person name="Wilson D."/>
            <person name="Wilson R.K."/>
            <person name="Wing R.A."/>
            <person name="Wolfner M.F."/>
            <person name="Wong A."/>
            <person name="Wong G.K."/>
            <person name="Wu C.I."/>
            <person name="Wu G."/>
            <person name="Yamamoto D."/>
            <person name="Yang H.P."/>
            <person name="Yang S.P."/>
            <person name="Yorke J.A."/>
            <person name="Yoshida K."/>
            <person name="Zdobnov E."/>
            <person name="Zhang P."/>
            <person name="Zhang Y."/>
            <person name="Zimin A.V."/>
            <person name="Baldwin J."/>
            <person name="Abdouelleil A."/>
            <person name="Abdulkadir J."/>
            <person name="Abebe A."/>
            <person name="Abera B."/>
            <person name="Abreu J."/>
            <person name="Acer S.C."/>
            <person name="Aftuck L."/>
            <person name="Alexander A."/>
            <person name="An P."/>
            <person name="Anderson E."/>
            <person name="Anderson S."/>
            <person name="Arachi H."/>
            <person name="Azer M."/>
            <person name="Bachantsang P."/>
            <person name="Barry A."/>
            <person name="Bayul T."/>
            <person name="Berlin A."/>
            <person name="Bessette D."/>
            <person name="Bloom T."/>
            <person name="Blye J."/>
            <person name="Boguslavskiy L."/>
            <person name="Bonnet C."/>
            <person name="Boukhgalter B."/>
            <person name="Bourzgui I."/>
            <person name="Brown A."/>
            <person name="Cahill P."/>
            <person name="Channer S."/>
            <person name="Cheshatsang Y."/>
            <person name="Chuda L."/>
            <person name="Citroen M."/>
            <person name="Collymore A."/>
            <person name="Cooke P."/>
            <person name="Costello M."/>
            <person name="D'Aco K."/>
            <person name="Daza R."/>
            <person name="De Haan G."/>
            <person name="DeGray S."/>
            <person name="DeMaso C."/>
            <person name="Dhargay N."/>
            <person name="Dooley K."/>
            <person name="Dooley E."/>
            <person name="Doricent M."/>
            <person name="Dorje P."/>
            <person name="Dorjee K."/>
            <person name="Dupes A."/>
            <person name="Elong R."/>
            <person name="Falk J."/>
            <person name="Farina A."/>
            <person name="Faro S."/>
            <person name="Ferguson D."/>
            <person name="Fisher S."/>
            <person name="Foley C.D."/>
            <person name="Franke A."/>
            <person name="Friedrich D."/>
            <person name="Gadbois L."/>
            <person name="Gearin G."/>
            <person name="Gearin C.R."/>
            <person name="Giannoukos G."/>
            <person name="Goode T."/>
            <person name="Graham J."/>
            <person name="Grandbois E."/>
            <person name="Grewal S."/>
            <person name="Gyaltsen K."/>
            <person name="Hafez N."/>
            <person name="Hagos B."/>
            <person name="Hall J."/>
            <person name="Henson C."/>
            <person name="Hollinger A."/>
            <person name="Honan T."/>
            <person name="Huard M.D."/>
            <person name="Hughes L."/>
            <person name="Hurhula B."/>
            <person name="Husby M.E."/>
            <person name="Kamat A."/>
            <person name="Kanga B."/>
            <person name="Kashin S."/>
            <person name="Khazanovich D."/>
            <person name="Kisner P."/>
            <person name="Lance K."/>
            <person name="Lara M."/>
            <person name="Lee W."/>
            <person name="Lennon N."/>
            <person name="Letendre F."/>
            <person name="LeVine R."/>
            <person name="Lipovsky A."/>
            <person name="Liu X."/>
            <person name="Liu J."/>
            <person name="Liu S."/>
            <person name="Lokyitsang T."/>
            <person name="Lokyitsang Y."/>
            <person name="Lubonja R."/>
            <person name="Lui A."/>
            <person name="MacDonald P."/>
            <person name="Magnisalis V."/>
            <person name="Maru K."/>
            <person name="Matthews C."/>
            <person name="McCusker W."/>
            <person name="McDonough S."/>
            <person name="Mehta T."/>
            <person name="Meldrim J."/>
            <person name="Meneus L."/>
            <person name="Mihai O."/>
            <person name="Mihalev A."/>
            <person name="Mihova T."/>
            <person name="Mittelman R."/>
            <person name="Mlenga V."/>
            <person name="Montmayeur A."/>
            <person name="Mulrain L."/>
            <person name="Navidi A."/>
            <person name="Naylor J."/>
            <person name="Negash T."/>
            <person name="Nguyen T."/>
            <person name="Nguyen N."/>
            <person name="Nicol R."/>
            <person name="Norbu C."/>
            <person name="Norbu N."/>
            <person name="Novod N."/>
            <person name="O'Neill B."/>
            <person name="Osman S."/>
            <person name="Markiewicz E."/>
            <person name="Oyono O.L."/>
            <person name="Patti C."/>
            <person name="Phunkhang P."/>
            <person name="Pierre F."/>
            <person name="Priest M."/>
            <person name="Raghuraman S."/>
            <person name="Rege F."/>
            <person name="Reyes R."/>
            <person name="Rise C."/>
            <person name="Rogov P."/>
            <person name="Ross K."/>
            <person name="Ryan E."/>
            <person name="Settipalli S."/>
            <person name="Shea T."/>
            <person name="Sherpa N."/>
            <person name="Shi L."/>
            <person name="Shih D."/>
            <person name="Sparrow T."/>
            <person name="Spaulding J."/>
            <person name="Stalker J."/>
            <person name="Stange-Thomann N."/>
            <person name="Stavropoulos S."/>
            <person name="Stone C."/>
            <person name="Strader C."/>
            <person name="Tesfaye S."/>
            <person name="Thomson T."/>
            <person name="Thoulutsang Y."/>
            <person name="Thoulutsang D."/>
            <person name="Topham K."/>
            <person name="Topping I."/>
            <person name="Tsamla T."/>
            <person name="Vassiliev H."/>
            <person name="Vo A."/>
            <person name="Wangchuk T."/>
            <person name="Wangdi T."/>
            <person name="Weiand M."/>
            <person name="Wilkinson J."/>
            <person name="Wilson A."/>
            <person name="Yadav S."/>
            <person name="Young G."/>
            <person name="Yu Q."/>
            <person name="Zembek L."/>
            <person name="Zhong D."/>
            <person name="Zimmer A."/>
            <person name="Zwirko Z."/>
            <person name="Jaffe D.B."/>
            <person name="Alvarez P."/>
            <person name="Brockman W."/>
            <person name="Butler J."/>
            <person name="Chin C."/>
            <person name="Gnerre S."/>
            <person name="Grabherr M."/>
            <person name="Kleber M."/>
            <person name="Mauceli E."/>
            <person name="MacCallum I."/>
        </authorList>
    </citation>
    <scope>NUCLEOTIDE SEQUENCE [LARGE SCALE GENOMIC DNA]</scope>
    <source>
        <strain evidence="7">Tucson 14024-0371.13</strain>
    </source>
</reference>
<protein>
    <submittedName>
        <fullName evidence="6">Uncharacterized protein</fullName>
    </submittedName>
</protein>
<sequence length="282" mass="32928">MRLIKYRIIIRPQSSDEMEAVMVSGKPEVPGIAIQCELISPKGHYPKLYTFDIQDVQVRRGLVRRFYAILIVQLAFTLPCIEVLLVYPLPYFGLTSTISFVISCSLYSCFYVWRDWRRQGPGNYFVLILTTVIGSFNRSLYLMSLVRNRWVYVYPIILILEILALILYSVQEKFRFTQIRGIYVIGLVFGVFLLLAYYSGCMMEVFSGMACAFEAWYVIYDTHLMMCGRHGYQLKPTEYVFAACNIHCDVPYGLWRLIKMLFINKVIEAIRLLRDCFRSEVC</sequence>
<dbReference type="Proteomes" id="UP000007801">
    <property type="component" value="Unassembled WGS sequence"/>
</dbReference>
<evidence type="ECO:0000256" key="4">
    <source>
        <dbReference type="ARBA" id="ARBA00023136"/>
    </source>
</evidence>
<dbReference type="GO" id="GO:0016020">
    <property type="term" value="C:membrane"/>
    <property type="evidence" value="ECO:0007669"/>
    <property type="project" value="UniProtKB-SubCell"/>
</dbReference>
<dbReference type="PANTHER" id="PTHR23291">
    <property type="entry name" value="BAX INHIBITOR-RELATED"/>
    <property type="match status" value="1"/>
</dbReference>
<evidence type="ECO:0000313" key="6">
    <source>
        <dbReference type="EMBL" id="KPU77047.1"/>
    </source>
</evidence>
<evidence type="ECO:0000313" key="7">
    <source>
        <dbReference type="Proteomes" id="UP000007801"/>
    </source>
</evidence>
<dbReference type="EMBL" id="CH902619">
    <property type="protein sequence ID" value="KPU77047.1"/>
    <property type="molecule type" value="Genomic_DNA"/>
</dbReference>
<gene>
    <name evidence="6" type="primary">Dana\GF13646</name>
    <name evidence="6" type="synonym">dana_GLEANR_13653</name>
    <name evidence="6" type="ORF">GF13646</name>
</gene>
<accession>A0A0P8Y6M0</accession>
<dbReference type="STRING" id="7217.A0A0P8Y6M0"/>
<keyword evidence="2 5" id="KW-0812">Transmembrane</keyword>
<dbReference type="GO" id="GO:0043066">
    <property type="term" value="P:negative regulation of apoptotic process"/>
    <property type="evidence" value="ECO:0007669"/>
    <property type="project" value="TreeGrafter"/>
</dbReference>
<feature type="transmembrane region" description="Helical" evidence="5">
    <location>
        <begin position="152"/>
        <end position="170"/>
    </location>
</feature>
<dbReference type="PANTHER" id="PTHR23291:SF50">
    <property type="entry name" value="PROTEIN LIFEGUARD 4"/>
    <property type="match status" value="1"/>
</dbReference>
<name>A0A0P8Y6M0_DROAN</name>
<evidence type="ECO:0000256" key="1">
    <source>
        <dbReference type="ARBA" id="ARBA00004141"/>
    </source>
</evidence>
<comment type="similarity">
    <text evidence="5">Belongs to the BI1 family.</text>
</comment>
<dbReference type="AlphaFoldDB" id="A0A0P8Y6M0"/>
<proteinExistence type="inferred from homology"/>
<keyword evidence="7" id="KW-1185">Reference proteome</keyword>
<evidence type="ECO:0000256" key="3">
    <source>
        <dbReference type="ARBA" id="ARBA00022989"/>
    </source>
</evidence>
<evidence type="ECO:0000256" key="5">
    <source>
        <dbReference type="RuleBase" id="RU004379"/>
    </source>
</evidence>
<dbReference type="OrthoDB" id="7933078at2759"/>
<feature type="transmembrane region" description="Helical" evidence="5">
    <location>
        <begin position="125"/>
        <end position="146"/>
    </location>
</feature>
<keyword evidence="4 5" id="KW-0472">Membrane</keyword>
<organism evidence="6 7">
    <name type="scientific">Drosophila ananassae</name>
    <name type="common">Fruit fly</name>
    <dbReference type="NCBI Taxonomy" id="7217"/>
    <lineage>
        <taxon>Eukaryota</taxon>
        <taxon>Metazoa</taxon>
        <taxon>Ecdysozoa</taxon>
        <taxon>Arthropoda</taxon>
        <taxon>Hexapoda</taxon>
        <taxon>Insecta</taxon>
        <taxon>Pterygota</taxon>
        <taxon>Neoptera</taxon>
        <taxon>Endopterygota</taxon>
        <taxon>Diptera</taxon>
        <taxon>Brachycera</taxon>
        <taxon>Muscomorpha</taxon>
        <taxon>Ephydroidea</taxon>
        <taxon>Drosophilidae</taxon>
        <taxon>Drosophila</taxon>
        <taxon>Sophophora</taxon>
    </lineage>
</organism>
<evidence type="ECO:0000256" key="2">
    <source>
        <dbReference type="ARBA" id="ARBA00022692"/>
    </source>
</evidence>